<dbReference type="Gene3D" id="3.80.10.10">
    <property type="entry name" value="Ribonuclease Inhibitor"/>
    <property type="match status" value="1"/>
</dbReference>
<sequence length="143" mass="16195">MKPTHTQSSSTSESPPEAFLEAAFRPDDNNEEPPLSLRHLHRLLHCHRRRPHSDGLSLLAFKSTVSDPLSTLFDWDSSSDDPFHWSNVSCSNLSASLCVVSLSLSSKNLSGYLPSKIAGLFFLRRLNEEGRCWRWWIRGCLGR</sequence>
<organism evidence="6 7">
    <name type="scientific">Acorus calamus</name>
    <name type="common">Sweet flag</name>
    <dbReference type="NCBI Taxonomy" id="4465"/>
    <lineage>
        <taxon>Eukaryota</taxon>
        <taxon>Viridiplantae</taxon>
        <taxon>Streptophyta</taxon>
        <taxon>Embryophyta</taxon>
        <taxon>Tracheophyta</taxon>
        <taxon>Spermatophyta</taxon>
        <taxon>Magnoliopsida</taxon>
        <taxon>Liliopsida</taxon>
        <taxon>Acoraceae</taxon>
        <taxon>Acorus</taxon>
    </lineage>
</organism>
<keyword evidence="1" id="KW-0433">Leucine-rich repeat</keyword>
<feature type="region of interest" description="Disordered" evidence="3">
    <location>
        <begin position="1"/>
        <end position="24"/>
    </location>
</feature>
<dbReference type="Pfam" id="PF08263">
    <property type="entry name" value="LRRNT_2"/>
    <property type="match status" value="1"/>
</dbReference>
<evidence type="ECO:0000313" key="7">
    <source>
        <dbReference type="Proteomes" id="UP001180020"/>
    </source>
</evidence>
<proteinExistence type="predicted"/>
<dbReference type="InterPro" id="IPR032675">
    <property type="entry name" value="LRR_dom_sf"/>
</dbReference>
<reference evidence="6" key="1">
    <citation type="journal article" date="2023" name="Nat. Commun.">
        <title>Diploid and tetraploid genomes of Acorus and the evolution of monocots.</title>
        <authorList>
            <person name="Ma L."/>
            <person name="Liu K.W."/>
            <person name="Li Z."/>
            <person name="Hsiao Y.Y."/>
            <person name="Qi Y."/>
            <person name="Fu T."/>
            <person name="Tang G.D."/>
            <person name="Zhang D."/>
            <person name="Sun W.H."/>
            <person name="Liu D.K."/>
            <person name="Li Y."/>
            <person name="Chen G.Z."/>
            <person name="Liu X.D."/>
            <person name="Liao X.Y."/>
            <person name="Jiang Y.T."/>
            <person name="Yu X."/>
            <person name="Hao Y."/>
            <person name="Huang J."/>
            <person name="Zhao X.W."/>
            <person name="Ke S."/>
            <person name="Chen Y.Y."/>
            <person name="Wu W.L."/>
            <person name="Hsu J.L."/>
            <person name="Lin Y.F."/>
            <person name="Huang M.D."/>
            <person name="Li C.Y."/>
            <person name="Huang L."/>
            <person name="Wang Z.W."/>
            <person name="Zhao X."/>
            <person name="Zhong W.Y."/>
            <person name="Peng D.H."/>
            <person name="Ahmad S."/>
            <person name="Lan S."/>
            <person name="Zhang J.S."/>
            <person name="Tsai W.C."/>
            <person name="Van de Peer Y."/>
            <person name="Liu Z.J."/>
        </authorList>
    </citation>
    <scope>NUCLEOTIDE SEQUENCE</scope>
    <source>
        <strain evidence="6">CP</strain>
    </source>
</reference>
<keyword evidence="2" id="KW-0677">Repeat</keyword>
<evidence type="ECO:0000256" key="2">
    <source>
        <dbReference type="ARBA" id="ARBA00022737"/>
    </source>
</evidence>
<name>A0AAV9EII7_ACOCL</name>
<keyword evidence="6" id="KW-0675">Receptor</keyword>
<feature type="compositionally biased region" description="Low complexity" evidence="3">
    <location>
        <begin position="1"/>
        <end position="16"/>
    </location>
</feature>
<dbReference type="EMBL" id="JAUJYO010000007">
    <property type="protein sequence ID" value="KAK1312645.1"/>
    <property type="molecule type" value="Genomic_DNA"/>
</dbReference>
<evidence type="ECO:0000256" key="1">
    <source>
        <dbReference type="ARBA" id="ARBA00022614"/>
    </source>
</evidence>
<dbReference type="EMBL" id="JAUJYO010000007">
    <property type="protein sequence ID" value="KAK1312643.1"/>
    <property type="molecule type" value="Genomic_DNA"/>
</dbReference>
<protein>
    <submittedName>
        <fullName evidence="6">Tyrosine-sulfated glycopeptide receptor 1</fullName>
    </submittedName>
</protein>
<dbReference type="Proteomes" id="UP001180020">
    <property type="component" value="Unassembled WGS sequence"/>
</dbReference>
<evidence type="ECO:0000256" key="3">
    <source>
        <dbReference type="SAM" id="MobiDB-lite"/>
    </source>
</evidence>
<evidence type="ECO:0000259" key="4">
    <source>
        <dbReference type="Pfam" id="PF08263"/>
    </source>
</evidence>
<accession>A0AAV9EII7</accession>
<feature type="domain" description="Leucine-rich repeat-containing N-terminal plant-type" evidence="4">
    <location>
        <begin position="52"/>
        <end position="91"/>
    </location>
</feature>
<keyword evidence="7" id="KW-1185">Reference proteome</keyword>
<reference evidence="6" key="2">
    <citation type="submission" date="2023-06" db="EMBL/GenBank/DDBJ databases">
        <authorList>
            <person name="Ma L."/>
            <person name="Liu K.-W."/>
            <person name="Li Z."/>
            <person name="Hsiao Y.-Y."/>
            <person name="Qi Y."/>
            <person name="Fu T."/>
            <person name="Tang G."/>
            <person name="Zhang D."/>
            <person name="Sun W.-H."/>
            <person name="Liu D.-K."/>
            <person name="Li Y."/>
            <person name="Chen G.-Z."/>
            <person name="Liu X.-D."/>
            <person name="Liao X.-Y."/>
            <person name="Jiang Y.-T."/>
            <person name="Yu X."/>
            <person name="Hao Y."/>
            <person name="Huang J."/>
            <person name="Zhao X.-W."/>
            <person name="Ke S."/>
            <person name="Chen Y.-Y."/>
            <person name="Wu W.-L."/>
            <person name="Hsu J.-L."/>
            <person name="Lin Y.-F."/>
            <person name="Huang M.-D."/>
            <person name="Li C.-Y."/>
            <person name="Huang L."/>
            <person name="Wang Z.-W."/>
            <person name="Zhao X."/>
            <person name="Zhong W.-Y."/>
            <person name="Peng D.-H."/>
            <person name="Ahmad S."/>
            <person name="Lan S."/>
            <person name="Zhang J.-S."/>
            <person name="Tsai W.-C."/>
            <person name="Van De Peer Y."/>
            <person name="Liu Z.-J."/>
        </authorList>
    </citation>
    <scope>NUCLEOTIDE SEQUENCE</scope>
    <source>
        <strain evidence="6">CP</strain>
        <tissue evidence="6">Leaves</tissue>
    </source>
</reference>
<evidence type="ECO:0000313" key="6">
    <source>
        <dbReference type="EMBL" id="KAK1312645.1"/>
    </source>
</evidence>
<evidence type="ECO:0000313" key="5">
    <source>
        <dbReference type="EMBL" id="KAK1312643.1"/>
    </source>
</evidence>
<dbReference type="InterPro" id="IPR013210">
    <property type="entry name" value="LRR_N_plant-typ"/>
</dbReference>
<comment type="caution">
    <text evidence="6">The sequence shown here is derived from an EMBL/GenBank/DDBJ whole genome shotgun (WGS) entry which is preliminary data.</text>
</comment>
<gene>
    <name evidence="6" type="primary">PSYR1</name>
    <name evidence="6" type="ORF">QJS10_CPA07g00815</name>
    <name evidence="5" type="ORF">QJS10_CPA07g00817</name>
</gene>
<dbReference type="SUPFAM" id="SSF52058">
    <property type="entry name" value="L domain-like"/>
    <property type="match status" value="1"/>
</dbReference>
<dbReference type="AlphaFoldDB" id="A0AAV9EII7"/>